<dbReference type="PANTHER" id="PTHR33322:SF18">
    <property type="entry name" value="BAG FAMILY MOLECULAR CHAPERONE REGULATOR 8, CHLOROPLASTIC"/>
    <property type="match status" value="1"/>
</dbReference>
<evidence type="ECO:0000256" key="2">
    <source>
        <dbReference type="SAM" id="MobiDB-lite"/>
    </source>
</evidence>
<reference evidence="3" key="1">
    <citation type="submission" date="2020-06" db="EMBL/GenBank/DDBJ databases">
        <authorList>
            <person name="Li T."/>
            <person name="Hu X."/>
            <person name="Zhang T."/>
            <person name="Song X."/>
            <person name="Zhang H."/>
            <person name="Dai N."/>
            <person name="Sheng W."/>
            <person name="Hou X."/>
            <person name="Wei L."/>
        </authorList>
    </citation>
    <scope>NUCLEOTIDE SEQUENCE</scope>
    <source>
        <strain evidence="3">G02</strain>
        <tissue evidence="3">Leaf</tissue>
    </source>
</reference>
<feature type="region of interest" description="Disordered" evidence="2">
    <location>
        <begin position="369"/>
        <end position="446"/>
    </location>
</feature>
<feature type="compositionally biased region" description="Basic and acidic residues" evidence="2">
    <location>
        <begin position="393"/>
        <end position="416"/>
    </location>
</feature>
<keyword evidence="1" id="KW-0143">Chaperone</keyword>
<feature type="compositionally biased region" description="Basic and acidic residues" evidence="2">
    <location>
        <begin position="431"/>
        <end position="446"/>
    </location>
</feature>
<dbReference type="PANTHER" id="PTHR33322">
    <property type="entry name" value="BAG DOMAIN CONTAINING PROTEIN, EXPRESSED"/>
    <property type="match status" value="1"/>
</dbReference>
<gene>
    <name evidence="3" type="ORF">Sradi_0838000</name>
</gene>
<evidence type="ECO:0000256" key="1">
    <source>
        <dbReference type="ARBA" id="ARBA00023186"/>
    </source>
</evidence>
<accession>A0AAW2V368</accession>
<evidence type="ECO:0000313" key="3">
    <source>
        <dbReference type="EMBL" id="KAL0423032.1"/>
    </source>
</evidence>
<dbReference type="EMBL" id="JACGWJ010000004">
    <property type="protein sequence ID" value="KAL0423032.1"/>
    <property type="molecule type" value="Genomic_DNA"/>
</dbReference>
<dbReference type="GO" id="GO:0006457">
    <property type="term" value="P:protein folding"/>
    <property type="evidence" value="ECO:0007669"/>
    <property type="project" value="TreeGrafter"/>
</dbReference>
<reference evidence="3" key="2">
    <citation type="journal article" date="2024" name="Plant">
        <title>Genomic evolution and insights into agronomic trait innovations of Sesamum species.</title>
        <authorList>
            <person name="Miao H."/>
            <person name="Wang L."/>
            <person name="Qu L."/>
            <person name="Liu H."/>
            <person name="Sun Y."/>
            <person name="Le M."/>
            <person name="Wang Q."/>
            <person name="Wei S."/>
            <person name="Zheng Y."/>
            <person name="Lin W."/>
            <person name="Duan Y."/>
            <person name="Cao H."/>
            <person name="Xiong S."/>
            <person name="Wang X."/>
            <person name="Wei L."/>
            <person name="Li C."/>
            <person name="Ma Q."/>
            <person name="Ju M."/>
            <person name="Zhao R."/>
            <person name="Li G."/>
            <person name="Mu C."/>
            <person name="Tian Q."/>
            <person name="Mei H."/>
            <person name="Zhang T."/>
            <person name="Gao T."/>
            <person name="Zhang H."/>
        </authorList>
    </citation>
    <scope>NUCLEOTIDE SEQUENCE</scope>
    <source>
        <strain evidence="3">G02</strain>
    </source>
</reference>
<dbReference type="InterPro" id="IPR040400">
    <property type="entry name" value="BAG5/6/7/8"/>
</dbReference>
<organism evidence="3">
    <name type="scientific">Sesamum radiatum</name>
    <name type="common">Black benniseed</name>
    <dbReference type="NCBI Taxonomy" id="300843"/>
    <lineage>
        <taxon>Eukaryota</taxon>
        <taxon>Viridiplantae</taxon>
        <taxon>Streptophyta</taxon>
        <taxon>Embryophyta</taxon>
        <taxon>Tracheophyta</taxon>
        <taxon>Spermatophyta</taxon>
        <taxon>Magnoliopsida</taxon>
        <taxon>eudicotyledons</taxon>
        <taxon>Gunneridae</taxon>
        <taxon>Pentapetalae</taxon>
        <taxon>asterids</taxon>
        <taxon>lamiids</taxon>
        <taxon>Lamiales</taxon>
        <taxon>Pedaliaceae</taxon>
        <taxon>Sesamum</taxon>
    </lineage>
</organism>
<proteinExistence type="predicted"/>
<dbReference type="AlphaFoldDB" id="A0AAW2V368"/>
<name>A0AAW2V368_SESRA</name>
<dbReference type="GO" id="GO:0009506">
    <property type="term" value="C:plasmodesma"/>
    <property type="evidence" value="ECO:0007669"/>
    <property type="project" value="TreeGrafter"/>
</dbReference>
<comment type="caution">
    <text evidence="3">The sequence shown here is derived from an EMBL/GenBank/DDBJ whole genome shotgun (WGS) entry which is preliminary data.</text>
</comment>
<sequence>MASHHHPCHHPAAASSPASCYCHCCYATYTPCLHHPPPPPDSHLHHPPYQPNLYSGISHLPNLNQYHDHFQEHYFQEGRQTQPTVSSLLHRIAALESSLRRRSSQTSSSQSLRYAAARTIQTHFRAFLVRRSRTLRQLKELASIKSTLGILKSSVSERTHFDFDAIYRKAMNLLLKLDTIQGGDPMIRDGKSSISRELNRFLDSIQGFCVERRVLASGVNLRYRGNDLKSRVSSPQRKLDNVKCGDLKRVNVEKLRGLVERIDKLAEELDEQQGEVLQVPNNDSLIRKHGVSGHSSGGLVKEHSRVQPKVKKNVSFVENGKVYRVTRRNHKPFLEEYCDGSIDRDNLVDEEKELEDDLCREIEEIGLSSRVAEDDDDDLEVHSENEGSLPSSDGEKNPRNCSKSKGDSERKRHDQDGTDDFIFHAPLPAKMEIRGDSVDKRKKIAE</sequence>
<protein>
    <submittedName>
        <fullName evidence="3">BAG family molecular chaperone regulator 8, chloroplastic</fullName>
    </submittedName>
</protein>